<dbReference type="Gene3D" id="3.40.50.300">
    <property type="entry name" value="P-loop containing nucleotide triphosphate hydrolases"/>
    <property type="match status" value="1"/>
</dbReference>
<name>A0A1Y5F9H5_9BACT</name>
<reference evidence="2" key="1">
    <citation type="journal article" date="2017" name="Proc. Natl. Acad. Sci. U.S.A.">
        <title>Simulation of Deepwater Horizon oil plume reveals substrate specialization within a complex community of hydrocarbon-degraders.</title>
        <authorList>
            <person name="Hu P."/>
            <person name="Dubinsky E.A."/>
            <person name="Probst A.J."/>
            <person name="Wang J."/>
            <person name="Sieber C.M.K."/>
            <person name="Tom L.M."/>
            <person name="Gardinali P."/>
            <person name="Banfield J.F."/>
            <person name="Atlas R.M."/>
            <person name="Andersen G.L."/>
        </authorList>
    </citation>
    <scope>NUCLEOTIDE SEQUENCE [LARGE SCALE GENOMIC DNA]</scope>
</reference>
<dbReference type="Proteomes" id="UP000196531">
    <property type="component" value="Unassembled WGS sequence"/>
</dbReference>
<evidence type="ECO:0008006" key="3">
    <source>
        <dbReference type="Google" id="ProtNLM"/>
    </source>
</evidence>
<accession>A0A1Y5F9H5</accession>
<dbReference type="AlphaFoldDB" id="A0A1Y5F9H5"/>
<protein>
    <recommendedName>
        <fullName evidence="3">ABC transporter domain-containing protein</fullName>
    </recommendedName>
</protein>
<evidence type="ECO:0000313" key="2">
    <source>
        <dbReference type="Proteomes" id="UP000196531"/>
    </source>
</evidence>
<gene>
    <name evidence="1" type="ORF">A9Q84_06080</name>
</gene>
<evidence type="ECO:0000313" key="1">
    <source>
        <dbReference type="EMBL" id="OUR97766.1"/>
    </source>
</evidence>
<dbReference type="InterPro" id="IPR027417">
    <property type="entry name" value="P-loop_NTPase"/>
</dbReference>
<organism evidence="1 2">
    <name type="scientific">Halobacteriovorax marinus</name>
    <dbReference type="NCBI Taxonomy" id="97084"/>
    <lineage>
        <taxon>Bacteria</taxon>
        <taxon>Pseudomonadati</taxon>
        <taxon>Bdellovibrionota</taxon>
        <taxon>Bacteriovoracia</taxon>
        <taxon>Bacteriovoracales</taxon>
        <taxon>Halobacteriovoraceae</taxon>
        <taxon>Halobacteriovorax</taxon>
    </lineage>
</organism>
<sequence>MISRNAPEITKGDILLFETENQKHNQSQLKDFIYFLKYCGKRGAIKFNHVEEKATLLKNLTLKENILLDSGMKRNEDKSLVKLLAEKGLTYLSLLAKKLDDENLYPNQVDIEAKKITSLIKVLFSSADYLFLERPEKYLSKSTQDLFISALFQSLTQKGQILLLTSDQRNMWLQHVTKVVTRSKNSHFSLDAVISQSEVINKGHLEFEGPLFSHKKAA</sequence>
<proteinExistence type="predicted"/>
<comment type="caution">
    <text evidence="1">The sequence shown here is derived from an EMBL/GenBank/DDBJ whole genome shotgun (WGS) entry which is preliminary data.</text>
</comment>
<dbReference type="EMBL" id="MAAO01000005">
    <property type="protein sequence ID" value="OUR97766.1"/>
    <property type="molecule type" value="Genomic_DNA"/>
</dbReference>